<dbReference type="InterPro" id="IPR029033">
    <property type="entry name" value="His_PPase_superfam"/>
</dbReference>
<keyword evidence="7" id="KW-0325">Glycoprotein</keyword>
<feature type="transmembrane region" description="Helical" evidence="8">
    <location>
        <begin position="380"/>
        <end position="401"/>
    </location>
</feature>
<sequence>MIPRPSSVTLLLLILYSLIINHSKCEDELLSVVVIYRHGDRAPIRLYPTDPHNNPSIWPMGFGQLTKIGKMQQYDLGIWLKDRYKNFLPKEFSAKDIYVRSTDVDRTLMSAECTLAGLYPPDNNQEWNTNLRWQPIPVHTVPETLDHLLAMKKPCEKYERLYRALYNTQEFIDIQNKNHELYKYVTLNSGADVYNLETLQSIYNILFIEELNNLTLPEWTKKVYPDKMKPWGDMSFALYTYTPELALLRTGPLMNEIYLTIQNISYDVIPKMHMYSAHDTTIADVLNTLNMFEYHSPPYSATLLFELRARGLYQYVNVLYKNSTTTAPQKMILKGCKFDCPLDKFFVIFDKIRLPYNEWKSACDIKFLGMVPFGTLQTNVFLGCMGLLFILICSFIVSLIWSKRRRENINYLRIPNQEE</sequence>
<keyword evidence="8" id="KW-0812">Transmembrane</keyword>
<keyword evidence="11" id="KW-1185">Reference proteome</keyword>
<evidence type="ECO:0000256" key="6">
    <source>
        <dbReference type="ARBA" id="ARBA00023157"/>
    </source>
</evidence>
<keyword evidence="4 9" id="KW-0732">Signal</keyword>
<comment type="similarity">
    <text evidence="2">Belongs to the histidine acid phosphatase family.</text>
</comment>
<keyword evidence="8" id="KW-1133">Transmembrane helix</keyword>
<evidence type="ECO:0000256" key="5">
    <source>
        <dbReference type="ARBA" id="ARBA00022801"/>
    </source>
</evidence>
<dbReference type="Gene3D" id="3.40.50.1240">
    <property type="entry name" value="Phosphoglycerate mutase-like"/>
    <property type="match status" value="1"/>
</dbReference>
<dbReference type="InterPro" id="IPR050645">
    <property type="entry name" value="Histidine_acid_phosphatase"/>
</dbReference>
<evidence type="ECO:0000256" key="8">
    <source>
        <dbReference type="SAM" id="Phobius"/>
    </source>
</evidence>
<evidence type="ECO:0000313" key="11">
    <source>
        <dbReference type="Proteomes" id="UP001329430"/>
    </source>
</evidence>
<organism evidence="10 11">
    <name type="scientific">Pyrocoelia pectoralis</name>
    <dbReference type="NCBI Taxonomy" id="417401"/>
    <lineage>
        <taxon>Eukaryota</taxon>
        <taxon>Metazoa</taxon>
        <taxon>Ecdysozoa</taxon>
        <taxon>Arthropoda</taxon>
        <taxon>Hexapoda</taxon>
        <taxon>Insecta</taxon>
        <taxon>Pterygota</taxon>
        <taxon>Neoptera</taxon>
        <taxon>Endopterygota</taxon>
        <taxon>Coleoptera</taxon>
        <taxon>Polyphaga</taxon>
        <taxon>Elateriformia</taxon>
        <taxon>Elateroidea</taxon>
        <taxon>Lampyridae</taxon>
        <taxon>Lampyrinae</taxon>
        <taxon>Pyrocoelia</taxon>
    </lineage>
</organism>
<keyword evidence="5" id="KW-0378">Hydrolase</keyword>
<dbReference type="PROSITE" id="PS00778">
    <property type="entry name" value="HIS_ACID_PHOSPHAT_2"/>
    <property type="match status" value="1"/>
</dbReference>
<dbReference type="GO" id="GO:0003993">
    <property type="term" value="F:acid phosphatase activity"/>
    <property type="evidence" value="ECO:0007669"/>
    <property type="project" value="UniProtKB-EC"/>
</dbReference>
<evidence type="ECO:0000256" key="7">
    <source>
        <dbReference type="ARBA" id="ARBA00023180"/>
    </source>
</evidence>
<gene>
    <name evidence="10" type="ORF">RI129_012963</name>
</gene>
<dbReference type="Pfam" id="PF00328">
    <property type="entry name" value="His_Phos_2"/>
    <property type="match status" value="1"/>
</dbReference>
<dbReference type="SUPFAM" id="SSF53254">
    <property type="entry name" value="Phosphoglycerate mutase-like"/>
    <property type="match status" value="1"/>
</dbReference>
<reference evidence="10 11" key="1">
    <citation type="journal article" date="2024" name="Insects">
        <title>An Improved Chromosome-Level Genome Assembly of the Firefly Pyrocoelia pectoralis.</title>
        <authorList>
            <person name="Fu X."/>
            <person name="Meyer-Rochow V.B."/>
            <person name="Ballantyne L."/>
            <person name="Zhu X."/>
        </authorList>
    </citation>
    <scope>NUCLEOTIDE SEQUENCE [LARGE SCALE GENOMIC DNA]</scope>
    <source>
        <strain evidence="10">XCY_ONT2</strain>
    </source>
</reference>
<feature type="chain" id="PRO_5043010083" description="acid phosphatase" evidence="9">
    <location>
        <begin position="26"/>
        <end position="419"/>
    </location>
</feature>
<protein>
    <recommendedName>
        <fullName evidence="3">acid phosphatase</fullName>
        <ecNumber evidence="3">3.1.3.2</ecNumber>
    </recommendedName>
</protein>
<comment type="catalytic activity">
    <reaction evidence="1">
        <text>a phosphate monoester + H2O = an alcohol + phosphate</text>
        <dbReference type="Rhea" id="RHEA:15017"/>
        <dbReference type="ChEBI" id="CHEBI:15377"/>
        <dbReference type="ChEBI" id="CHEBI:30879"/>
        <dbReference type="ChEBI" id="CHEBI:43474"/>
        <dbReference type="ChEBI" id="CHEBI:67140"/>
        <dbReference type="EC" id="3.1.3.2"/>
    </reaction>
</comment>
<dbReference type="InterPro" id="IPR033379">
    <property type="entry name" value="Acid_Pase_AS"/>
</dbReference>
<evidence type="ECO:0000256" key="4">
    <source>
        <dbReference type="ARBA" id="ARBA00022729"/>
    </source>
</evidence>
<feature type="signal peptide" evidence="9">
    <location>
        <begin position="1"/>
        <end position="25"/>
    </location>
</feature>
<keyword evidence="8" id="KW-0472">Membrane</keyword>
<evidence type="ECO:0000256" key="9">
    <source>
        <dbReference type="SAM" id="SignalP"/>
    </source>
</evidence>
<evidence type="ECO:0000256" key="3">
    <source>
        <dbReference type="ARBA" id="ARBA00012646"/>
    </source>
</evidence>
<evidence type="ECO:0000256" key="2">
    <source>
        <dbReference type="ARBA" id="ARBA00005375"/>
    </source>
</evidence>
<evidence type="ECO:0000313" key="10">
    <source>
        <dbReference type="EMBL" id="KAK5638668.1"/>
    </source>
</evidence>
<dbReference type="Proteomes" id="UP001329430">
    <property type="component" value="Chromosome 10"/>
</dbReference>
<evidence type="ECO:0000256" key="1">
    <source>
        <dbReference type="ARBA" id="ARBA00000032"/>
    </source>
</evidence>
<accession>A0AAN7V0L4</accession>
<keyword evidence="6" id="KW-1015">Disulfide bond</keyword>
<name>A0AAN7V0L4_9COLE</name>
<dbReference type="AlphaFoldDB" id="A0AAN7V0L4"/>
<dbReference type="EMBL" id="JAVRBK010000010">
    <property type="protein sequence ID" value="KAK5638668.1"/>
    <property type="molecule type" value="Genomic_DNA"/>
</dbReference>
<dbReference type="EC" id="3.1.3.2" evidence="3"/>
<comment type="caution">
    <text evidence="10">The sequence shown here is derived from an EMBL/GenBank/DDBJ whole genome shotgun (WGS) entry which is preliminary data.</text>
</comment>
<dbReference type="InterPro" id="IPR000560">
    <property type="entry name" value="His_Pase_clade-2"/>
</dbReference>
<proteinExistence type="inferred from homology"/>
<dbReference type="CDD" id="cd07061">
    <property type="entry name" value="HP_HAP_like"/>
    <property type="match status" value="1"/>
</dbReference>
<dbReference type="PANTHER" id="PTHR11567:SF211">
    <property type="entry name" value="PROSTATIC ACID PHOSPHATASE"/>
    <property type="match status" value="1"/>
</dbReference>
<dbReference type="PROSITE" id="PS00616">
    <property type="entry name" value="HIS_ACID_PHOSPHAT_1"/>
    <property type="match status" value="1"/>
</dbReference>
<dbReference type="PANTHER" id="PTHR11567">
    <property type="entry name" value="ACID PHOSPHATASE-RELATED"/>
    <property type="match status" value="1"/>
</dbReference>